<protein>
    <submittedName>
        <fullName evidence="2">Uncharacterized protein</fullName>
    </submittedName>
</protein>
<organism evidence="2 3">
    <name type="scientific">Sorangium cellulosum</name>
    <name type="common">Polyangium cellulosum</name>
    <dbReference type="NCBI Taxonomy" id="56"/>
    <lineage>
        <taxon>Bacteria</taxon>
        <taxon>Pseudomonadati</taxon>
        <taxon>Myxococcota</taxon>
        <taxon>Polyangia</taxon>
        <taxon>Polyangiales</taxon>
        <taxon>Polyangiaceae</taxon>
        <taxon>Sorangium</taxon>
    </lineage>
</organism>
<evidence type="ECO:0000313" key="2">
    <source>
        <dbReference type="EMBL" id="AUX30736.1"/>
    </source>
</evidence>
<accession>A0A4P2QLN9</accession>
<feature type="compositionally biased region" description="Low complexity" evidence="1">
    <location>
        <begin position="75"/>
        <end position="87"/>
    </location>
</feature>
<evidence type="ECO:0000313" key="3">
    <source>
        <dbReference type="Proteomes" id="UP000295497"/>
    </source>
</evidence>
<feature type="region of interest" description="Disordered" evidence="1">
    <location>
        <begin position="1"/>
        <end position="40"/>
    </location>
</feature>
<name>A0A4P2QLN9_SORCE</name>
<proteinExistence type="predicted"/>
<dbReference type="AlphaFoldDB" id="A0A4P2QLN9"/>
<dbReference type="EMBL" id="CP012672">
    <property type="protein sequence ID" value="AUX30736.1"/>
    <property type="molecule type" value="Genomic_DNA"/>
</dbReference>
<feature type="region of interest" description="Disordered" evidence="1">
    <location>
        <begin position="53"/>
        <end position="103"/>
    </location>
</feature>
<evidence type="ECO:0000256" key="1">
    <source>
        <dbReference type="SAM" id="MobiDB-lite"/>
    </source>
</evidence>
<sequence>MRLDGGALRGHAAPERERRLHRNHPTIAMGTAPCGSRRGPRCWARGGVGPRLGAGTGGPERGPGEVASTCVADQSARGSGRVGVAGARSREQRVRPGVGQQFV</sequence>
<reference evidence="2 3" key="1">
    <citation type="submission" date="2015-09" db="EMBL/GenBank/DDBJ databases">
        <title>Sorangium comparison.</title>
        <authorList>
            <person name="Zaburannyi N."/>
            <person name="Bunk B."/>
            <person name="Overmann J."/>
            <person name="Mueller R."/>
        </authorList>
    </citation>
    <scope>NUCLEOTIDE SEQUENCE [LARGE SCALE GENOMIC DNA]</scope>
    <source>
        <strain evidence="2 3">So ce836</strain>
    </source>
</reference>
<gene>
    <name evidence="2" type="ORF">SOCE836_028470</name>
</gene>
<dbReference type="Proteomes" id="UP000295497">
    <property type="component" value="Chromosome"/>
</dbReference>